<gene>
    <name evidence="1" type="ORF">Goshw_030196</name>
</gene>
<protein>
    <submittedName>
        <fullName evidence="1">Uncharacterized protein</fullName>
    </submittedName>
</protein>
<keyword evidence="2" id="KW-1185">Reference proteome</keyword>
<evidence type="ECO:0000313" key="1">
    <source>
        <dbReference type="EMBL" id="MBA0879255.1"/>
    </source>
</evidence>
<name>A0A7J9N7F6_GOSSC</name>
<reference evidence="1 2" key="1">
    <citation type="journal article" date="2019" name="Genome Biol. Evol.">
        <title>Insights into the evolution of the New World diploid cottons (Gossypium, subgenus Houzingenia) based on genome sequencing.</title>
        <authorList>
            <person name="Grover C.E."/>
            <person name="Arick M.A. 2nd"/>
            <person name="Thrash A."/>
            <person name="Conover J.L."/>
            <person name="Sanders W.S."/>
            <person name="Peterson D.G."/>
            <person name="Frelichowski J.E."/>
            <person name="Scheffler J.A."/>
            <person name="Scheffler B.E."/>
            <person name="Wendel J.F."/>
        </authorList>
    </citation>
    <scope>NUCLEOTIDE SEQUENCE [LARGE SCALE GENOMIC DNA]</scope>
    <source>
        <strain evidence="1">1</strain>
        <tissue evidence="1">Leaf</tissue>
    </source>
</reference>
<comment type="caution">
    <text evidence="1">The sequence shown here is derived from an EMBL/GenBank/DDBJ whole genome shotgun (WGS) entry which is preliminary data.</text>
</comment>
<proteinExistence type="predicted"/>
<accession>A0A7J9N7F6</accession>
<dbReference type="EMBL" id="JABFAF010274640">
    <property type="protein sequence ID" value="MBA0879255.1"/>
    <property type="molecule type" value="Genomic_DNA"/>
</dbReference>
<dbReference type="OrthoDB" id="995910at2759"/>
<evidence type="ECO:0000313" key="2">
    <source>
        <dbReference type="Proteomes" id="UP000593576"/>
    </source>
</evidence>
<dbReference type="AlphaFoldDB" id="A0A7J9N7F6"/>
<dbReference type="Proteomes" id="UP000593576">
    <property type="component" value="Unassembled WGS sequence"/>
</dbReference>
<sequence>MILCKQICPLVRYYRWECFWTIPKDNAVVPIVQEFYTFLWDHEFGTTECHIWDTVLV</sequence>
<organism evidence="1 2">
    <name type="scientific">Gossypium schwendimanii</name>
    <name type="common">Cotton</name>
    <dbReference type="NCBI Taxonomy" id="34291"/>
    <lineage>
        <taxon>Eukaryota</taxon>
        <taxon>Viridiplantae</taxon>
        <taxon>Streptophyta</taxon>
        <taxon>Embryophyta</taxon>
        <taxon>Tracheophyta</taxon>
        <taxon>Spermatophyta</taxon>
        <taxon>Magnoliopsida</taxon>
        <taxon>eudicotyledons</taxon>
        <taxon>Gunneridae</taxon>
        <taxon>Pentapetalae</taxon>
        <taxon>rosids</taxon>
        <taxon>malvids</taxon>
        <taxon>Malvales</taxon>
        <taxon>Malvaceae</taxon>
        <taxon>Malvoideae</taxon>
        <taxon>Gossypium</taxon>
    </lineage>
</organism>